<dbReference type="Proteomes" id="UP001159405">
    <property type="component" value="Unassembled WGS sequence"/>
</dbReference>
<accession>A0ABN8QNB2</accession>
<proteinExistence type="predicted"/>
<evidence type="ECO:0000313" key="1">
    <source>
        <dbReference type="EMBL" id="CAH3165255.1"/>
    </source>
</evidence>
<feature type="non-terminal residue" evidence="1">
    <location>
        <position position="1"/>
    </location>
</feature>
<keyword evidence="2" id="KW-1185">Reference proteome</keyword>
<evidence type="ECO:0000313" key="2">
    <source>
        <dbReference type="Proteomes" id="UP001159405"/>
    </source>
</evidence>
<comment type="caution">
    <text evidence="1">The sequence shown here is derived from an EMBL/GenBank/DDBJ whole genome shotgun (WGS) entry which is preliminary data.</text>
</comment>
<gene>
    <name evidence="1" type="ORF">PLOB_00007068</name>
</gene>
<name>A0ABN8QNB2_9CNID</name>
<reference evidence="1 2" key="1">
    <citation type="submission" date="2022-05" db="EMBL/GenBank/DDBJ databases">
        <authorList>
            <consortium name="Genoscope - CEA"/>
            <person name="William W."/>
        </authorList>
    </citation>
    <scope>NUCLEOTIDE SEQUENCE [LARGE SCALE GENOMIC DNA]</scope>
</reference>
<organism evidence="1 2">
    <name type="scientific">Porites lobata</name>
    <dbReference type="NCBI Taxonomy" id="104759"/>
    <lineage>
        <taxon>Eukaryota</taxon>
        <taxon>Metazoa</taxon>
        <taxon>Cnidaria</taxon>
        <taxon>Anthozoa</taxon>
        <taxon>Hexacorallia</taxon>
        <taxon>Scleractinia</taxon>
        <taxon>Fungiina</taxon>
        <taxon>Poritidae</taxon>
        <taxon>Porites</taxon>
    </lineage>
</organism>
<dbReference type="EMBL" id="CALNXK010000132">
    <property type="protein sequence ID" value="CAH3165255.1"/>
    <property type="molecule type" value="Genomic_DNA"/>
</dbReference>
<protein>
    <submittedName>
        <fullName evidence="1">Uncharacterized protein</fullName>
    </submittedName>
</protein>
<sequence>YVKSCSRRARELQSLARETTDGPEGTLSNKCLKSLELMAQSLRKIENNIKDLSSYPGFEVNLNLESLLTLNVENQHAVTHFKKETFTLYEYAQIFGSSVEEGVKRVTPWSAHYYTHPSSYYFAEPSAAGQLVSVEIPKPVGERLSRNEEAEMRLWAKRFGNSVPDESPESETDEHPVEVITCIDQRDDYSSSESGDIESDEDCADDRIDFHMVMSTRAGRERVFTSRMRDFLQSR</sequence>